<dbReference type="CDD" id="cd10948">
    <property type="entry name" value="CE4_BsPdaA_like"/>
    <property type="match status" value="1"/>
</dbReference>
<evidence type="ECO:0000259" key="2">
    <source>
        <dbReference type="PROSITE" id="PS51677"/>
    </source>
</evidence>
<dbReference type="NCBIfam" id="TIGR02884">
    <property type="entry name" value="spore_pdaA"/>
    <property type="match status" value="1"/>
</dbReference>
<dbReference type="InterPro" id="IPR050248">
    <property type="entry name" value="Polysacc_deacetylase_ArnD"/>
</dbReference>
<evidence type="ECO:0000313" key="4">
    <source>
        <dbReference type="Proteomes" id="UP001141183"/>
    </source>
</evidence>
<dbReference type="GO" id="GO:0005975">
    <property type="term" value="P:carbohydrate metabolic process"/>
    <property type="evidence" value="ECO:0007669"/>
    <property type="project" value="InterPro"/>
</dbReference>
<dbReference type="EMBL" id="JAMRYU010000020">
    <property type="protein sequence ID" value="MDC4241873.1"/>
    <property type="molecule type" value="Genomic_DNA"/>
</dbReference>
<protein>
    <submittedName>
        <fullName evidence="3">Delta-lactam-biosynthetic de-N-acetylase</fullName>
    </submittedName>
</protein>
<dbReference type="GO" id="GO:0016810">
    <property type="term" value="F:hydrolase activity, acting on carbon-nitrogen (but not peptide) bonds"/>
    <property type="evidence" value="ECO:0007669"/>
    <property type="project" value="InterPro"/>
</dbReference>
<dbReference type="InterPro" id="IPR002509">
    <property type="entry name" value="NODB_dom"/>
</dbReference>
<proteinExistence type="predicted"/>
<dbReference type="Proteomes" id="UP001141183">
    <property type="component" value="Unassembled WGS sequence"/>
</dbReference>
<dbReference type="GeneID" id="93045191"/>
<reference evidence="3" key="1">
    <citation type="submission" date="2022-05" db="EMBL/GenBank/DDBJ databases">
        <title>Draft genome sequence of Clostridium tertium strain CP3 isolated from Peru.</title>
        <authorList>
            <person name="Hurtado R."/>
            <person name="Lima L."/>
            <person name="Sousa T."/>
            <person name="Jaiswal A.K."/>
            <person name="Tiwari S."/>
            <person name="Maturrano L."/>
            <person name="Brenig B."/>
            <person name="Azevedo V."/>
        </authorList>
    </citation>
    <scope>NUCLEOTIDE SEQUENCE</scope>
    <source>
        <strain evidence="3">CP3</strain>
    </source>
</reference>
<name>A0A9X3XMV4_9CLOT</name>
<evidence type="ECO:0000313" key="3">
    <source>
        <dbReference type="EMBL" id="MDC4241873.1"/>
    </source>
</evidence>
<dbReference type="PANTHER" id="PTHR10587">
    <property type="entry name" value="GLYCOSYL TRANSFERASE-RELATED"/>
    <property type="match status" value="1"/>
</dbReference>
<dbReference type="RefSeq" id="WP_142418846.1">
    <property type="nucleotide sequence ID" value="NZ_BAAACM010000021.1"/>
</dbReference>
<dbReference type="GO" id="GO:0016020">
    <property type="term" value="C:membrane"/>
    <property type="evidence" value="ECO:0007669"/>
    <property type="project" value="TreeGrafter"/>
</dbReference>
<evidence type="ECO:0000256" key="1">
    <source>
        <dbReference type="SAM" id="SignalP"/>
    </source>
</evidence>
<feature type="signal peptide" evidence="1">
    <location>
        <begin position="1"/>
        <end position="29"/>
    </location>
</feature>
<keyword evidence="1" id="KW-0732">Signal</keyword>
<comment type="caution">
    <text evidence="3">The sequence shown here is derived from an EMBL/GenBank/DDBJ whole genome shotgun (WGS) entry which is preliminary data.</text>
</comment>
<keyword evidence="4" id="KW-1185">Reference proteome</keyword>
<feature type="chain" id="PRO_5040886262" evidence="1">
    <location>
        <begin position="30"/>
        <end position="260"/>
    </location>
</feature>
<gene>
    <name evidence="3" type="primary">pdaA</name>
    <name evidence="3" type="ORF">NE398_17200</name>
</gene>
<feature type="domain" description="NodB homology" evidence="2">
    <location>
        <begin position="72"/>
        <end position="254"/>
    </location>
</feature>
<organism evidence="3 4">
    <name type="scientific">Clostridium tertium</name>
    <dbReference type="NCBI Taxonomy" id="1559"/>
    <lineage>
        <taxon>Bacteria</taxon>
        <taxon>Bacillati</taxon>
        <taxon>Bacillota</taxon>
        <taxon>Clostridia</taxon>
        <taxon>Eubacteriales</taxon>
        <taxon>Clostridiaceae</taxon>
        <taxon>Clostridium</taxon>
    </lineage>
</organism>
<dbReference type="PANTHER" id="PTHR10587:SF78">
    <property type="entry name" value="PEPTIDOGLYCAN-N-ACETYLMURAMIC ACID DEACETYLASE PDAA"/>
    <property type="match status" value="1"/>
</dbReference>
<dbReference type="AlphaFoldDB" id="A0A9X3XMV4"/>
<dbReference type="InterPro" id="IPR011330">
    <property type="entry name" value="Glyco_hydro/deAcase_b/a-brl"/>
</dbReference>
<dbReference type="Gene3D" id="3.20.20.370">
    <property type="entry name" value="Glycoside hydrolase/deacetylase"/>
    <property type="match status" value="1"/>
</dbReference>
<accession>A0A9X3XMV4</accession>
<dbReference type="Pfam" id="PF01522">
    <property type="entry name" value="Polysacc_deac_1"/>
    <property type="match status" value="1"/>
</dbReference>
<dbReference type="InterPro" id="IPR014235">
    <property type="entry name" value="Spore_PdaA"/>
</dbReference>
<dbReference type="SUPFAM" id="SSF88713">
    <property type="entry name" value="Glycoside hydrolase/deacetylase"/>
    <property type="match status" value="1"/>
</dbReference>
<sequence>MKKVNIFATFLLSLIIIFTFSFIPTNALASDDLELNWYFVNREKGKTPEPPKESADFFSDFGAYYVGDTNSKVLYLTFDEGYENGNTPKILDILKDEQVPAAFFVVKPYIKEQPEIVKRMVDEGHLVCNHTSHHPSMASILDTEKFKKEFTEVEEEFKALTSQDMPKFFRPPMGKYSKNSLKKTQDLEYKTIFWSFAYKDWLVDNQPEESAAIKKIVNGAHPGSIMLLHAVSDTNTKILKTVIQELKAQGYEFKSLNELP</sequence>
<dbReference type="PROSITE" id="PS51677">
    <property type="entry name" value="NODB"/>
    <property type="match status" value="1"/>
</dbReference>